<dbReference type="EMBL" id="JACHFR010000002">
    <property type="protein sequence ID" value="MBB5218829.1"/>
    <property type="molecule type" value="Genomic_DNA"/>
</dbReference>
<name>A0A840S885_9SPIR</name>
<sequence>MKNIKSILSVLLSVVFVSCSSTKVPVPEYISDCHEYYDEGIYLSAVGEGKTLEEARIAAAVEISRYIQTEIDSNVKIEMFYKETDGKINLNESSSSVNSSKSNFIFTGLEYSEVYKPKKTYYIAAYIEKAKAYNQVNVETKILMNEFLELYSAAEKEDPLSAVSDFSKAKQFTPALIEKINILTAIDSGRAADEYAECTKKISLLETKKNESLKKSAVQIQKIDEDYENIIYSQVEASLKNAGLGVSKGAAAYKANVTVDLNKVTEGDGELLVARPSAEIEILYKDETVYTITVSVDEKTLAYGMDKLRRESLKKLAKKIAADFGKDFSAR</sequence>
<dbReference type="Gene3D" id="3.10.28.20">
    <property type="entry name" value="Acetamidase/Formamidase-like domains"/>
    <property type="match status" value="1"/>
</dbReference>
<gene>
    <name evidence="1" type="ORF">HNP77_001198</name>
</gene>
<dbReference type="Proteomes" id="UP000578697">
    <property type="component" value="Unassembled WGS sequence"/>
</dbReference>
<dbReference type="PROSITE" id="PS51257">
    <property type="entry name" value="PROKAR_LIPOPROTEIN"/>
    <property type="match status" value="1"/>
</dbReference>
<evidence type="ECO:0000313" key="2">
    <source>
        <dbReference type="Proteomes" id="UP000578697"/>
    </source>
</evidence>
<reference evidence="1 2" key="1">
    <citation type="submission" date="2020-08" db="EMBL/GenBank/DDBJ databases">
        <title>Genomic Encyclopedia of Type Strains, Phase IV (KMG-IV): sequencing the most valuable type-strain genomes for metagenomic binning, comparative biology and taxonomic classification.</title>
        <authorList>
            <person name="Goeker M."/>
        </authorList>
    </citation>
    <scope>NUCLEOTIDE SEQUENCE [LARGE SCALE GENOMIC DNA]</scope>
    <source>
        <strain evidence="1 2">DSM 103679</strain>
    </source>
</reference>
<dbReference type="RefSeq" id="WP_184652268.1">
    <property type="nucleotide sequence ID" value="NZ_JACHFR010000002.1"/>
</dbReference>
<protein>
    <recommendedName>
        <fullName evidence="3">LPP20 lipoprotein</fullName>
    </recommendedName>
</protein>
<comment type="caution">
    <text evidence="1">The sequence shown here is derived from an EMBL/GenBank/DDBJ whole genome shotgun (WGS) entry which is preliminary data.</text>
</comment>
<evidence type="ECO:0000313" key="1">
    <source>
        <dbReference type="EMBL" id="MBB5218829.1"/>
    </source>
</evidence>
<proteinExistence type="predicted"/>
<keyword evidence="2" id="KW-1185">Reference proteome</keyword>
<evidence type="ECO:0008006" key="3">
    <source>
        <dbReference type="Google" id="ProtNLM"/>
    </source>
</evidence>
<accession>A0A840S885</accession>
<organism evidence="1 2">
    <name type="scientific">Treponema rectale</name>
    <dbReference type="NCBI Taxonomy" id="744512"/>
    <lineage>
        <taxon>Bacteria</taxon>
        <taxon>Pseudomonadati</taxon>
        <taxon>Spirochaetota</taxon>
        <taxon>Spirochaetia</taxon>
        <taxon>Spirochaetales</taxon>
        <taxon>Treponemataceae</taxon>
        <taxon>Treponema</taxon>
    </lineage>
</organism>
<dbReference type="AlphaFoldDB" id="A0A840S885"/>